<evidence type="ECO:0000259" key="1">
    <source>
        <dbReference type="Pfam" id="PF16087"/>
    </source>
</evidence>
<dbReference type="Pfam" id="PF16087">
    <property type="entry name" value="DUF4817"/>
    <property type="match status" value="1"/>
</dbReference>
<evidence type="ECO:0000313" key="2">
    <source>
        <dbReference type="Proteomes" id="UP000887540"/>
    </source>
</evidence>
<reference evidence="3" key="1">
    <citation type="submission" date="2022-11" db="UniProtKB">
        <authorList>
            <consortium name="WormBaseParasite"/>
        </authorList>
    </citation>
    <scope>IDENTIFICATION</scope>
</reference>
<organism evidence="2 3">
    <name type="scientific">Acrobeloides nanus</name>
    <dbReference type="NCBI Taxonomy" id="290746"/>
    <lineage>
        <taxon>Eukaryota</taxon>
        <taxon>Metazoa</taxon>
        <taxon>Ecdysozoa</taxon>
        <taxon>Nematoda</taxon>
        <taxon>Chromadorea</taxon>
        <taxon>Rhabditida</taxon>
        <taxon>Tylenchina</taxon>
        <taxon>Cephalobomorpha</taxon>
        <taxon>Cephaloboidea</taxon>
        <taxon>Cephalobidae</taxon>
        <taxon>Acrobeloides</taxon>
    </lineage>
</organism>
<accession>A0A914DFG6</accession>
<dbReference type="WBParaSite" id="ACRNAN_scaffold24580.g28029.t1">
    <property type="protein sequence ID" value="ACRNAN_scaffold24580.g28029.t1"/>
    <property type="gene ID" value="ACRNAN_scaffold24580.g28029"/>
</dbReference>
<name>A0A914DFG6_9BILA</name>
<sequence length="83" mass="10047">MDYTVQQKIWTMIWYGMHGQPKKVQIEYRKKFGRNAKAPSRKTIHDWWQKIFETGSVNKRPKTKTKWVRTQLTEAEVMAKFQS</sequence>
<proteinExistence type="predicted"/>
<dbReference type="AlphaFoldDB" id="A0A914DFG6"/>
<protein>
    <submittedName>
        <fullName evidence="3">DUF4817 domain-containing protein</fullName>
    </submittedName>
</protein>
<feature type="domain" description="DUF4817" evidence="1">
    <location>
        <begin position="4"/>
        <end position="58"/>
    </location>
</feature>
<dbReference type="InterPro" id="IPR032135">
    <property type="entry name" value="DUF4817"/>
</dbReference>
<dbReference type="Proteomes" id="UP000887540">
    <property type="component" value="Unplaced"/>
</dbReference>
<keyword evidence="2" id="KW-1185">Reference proteome</keyword>
<evidence type="ECO:0000313" key="3">
    <source>
        <dbReference type="WBParaSite" id="ACRNAN_scaffold24580.g28029.t1"/>
    </source>
</evidence>